<dbReference type="Proteomes" id="UP000249739">
    <property type="component" value="Unassembled WGS sequence"/>
</dbReference>
<dbReference type="SUPFAM" id="SSF53335">
    <property type="entry name" value="S-adenosyl-L-methionine-dependent methyltransferases"/>
    <property type="match status" value="1"/>
</dbReference>
<dbReference type="InterPro" id="IPR029063">
    <property type="entry name" value="SAM-dependent_MTases_sf"/>
</dbReference>
<reference evidence="3 4" key="1">
    <citation type="submission" date="2017-08" db="EMBL/GenBank/DDBJ databases">
        <title>Infants hospitalized years apart are colonized by the same room-sourced microbial strains.</title>
        <authorList>
            <person name="Brooks B."/>
            <person name="Olm M.R."/>
            <person name="Firek B.A."/>
            <person name="Baker R."/>
            <person name="Thomas B.C."/>
            <person name="Morowitz M.J."/>
            <person name="Banfield J.F."/>
        </authorList>
    </citation>
    <scope>NUCLEOTIDE SEQUENCE [LARGE SCALE GENOMIC DNA]</scope>
    <source>
        <strain evidence="3">S2_006_000_R2_64</strain>
    </source>
</reference>
<comment type="caution">
    <text evidence="3">The sequence shown here is derived from an EMBL/GenBank/DDBJ whole genome shotgun (WGS) entry which is preliminary data.</text>
</comment>
<dbReference type="NCBIfam" id="TIGR00095">
    <property type="entry name" value="16S rRNA (guanine(966)-N(2))-methyltransferase RsmD"/>
    <property type="match status" value="1"/>
</dbReference>
<dbReference type="Pfam" id="PF03602">
    <property type="entry name" value="Cons_hypoth95"/>
    <property type="match status" value="1"/>
</dbReference>
<dbReference type="PIRSF" id="PIRSF004553">
    <property type="entry name" value="CHP00095"/>
    <property type="match status" value="1"/>
</dbReference>
<dbReference type="InterPro" id="IPR004398">
    <property type="entry name" value="RNA_MeTrfase_RsmD"/>
</dbReference>
<name>A0A2W5FLI0_9BACT</name>
<protein>
    <submittedName>
        <fullName evidence="3">16S rRNA (Guanine(966)-N(2))-methyltransferase RsmD</fullName>
    </submittedName>
</protein>
<accession>A0A2W5FLI0</accession>
<gene>
    <name evidence="3" type="primary">rsmD</name>
    <name evidence="3" type="ORF">DI586_05055</name>
</gene>
<dbReference type="EMBL" id="QFOT01000041">
    <property type="protein sequence ID" value="PZP56028.1"/>
    <property type="molecule type" value="Genomic_DNA"/>
</dbReference>
<evidence type="ECO:0000313" key="4">
    <source>
        <dbReference type="Proteomes" id="UP000249739"/>
    </source>
</evidence>
<evidence type="ECO:0000256" key="2">
    <source>
        <dbReference type="ARBA" id="ARBA00022679"/>
    </source>
</evidence>
<dbReference type="GO" id="GO:0008168">
    <property type="term" value="F:methyltransferase activity"/>
    <property type="evidence" value="ECO:0007669"/>
    <property type="project" value="UniProtKB-KW"/>
</dbReference>
<evidence type="ECO:0000256" key="1">
    <source>
        <dbReference type="ARBA" id="ARBA00022603"/>
    </source>
</evidence>
<dbReference type="PANTHER" id="PTHR43542">
    <property type="entry name" value="METHYLTRANSFERASE"/>
    <property type="match status" value="1"/>
</dbReference>
<evidence type="ECO:0000313" key="3">
    <source>
        <dbReference type="EMBL" id="PZP56028.1"/>
    </source>
</evidence>
<dbReference type="CDD" id="cd02440">
    <property type="entry name" value="AdoMet_MTases"/>
    <property type="match status" value="1"/>
</dbReference>
<dbReference type="GO" id="GO:0031167">
    <property type="term" value="P:rRNA methylation"/>
    <property type="evidence" value="ECO:0007669"/>
    <property type="project" value="InterPro"/>
</dbReference>
<organism evidence="3 4">
    <name type="scientific">Micavibrio aeruginosavorus</name>
    <dbReference type="NCBI Taxonomy" id="349221"/>
    <lineage>
        <taxon>Bacteria</taxon>
        <taxon>Pseudomonadati</taxon>
        <taxon>Bdellovibrionota</taxon>
        <taxon>Bdellovibrionia</taxon>
        <taxon>Bdellovibrionales</taxon>
        <taxon>Pseudobdellovibrionaceae</taxon>
        <taxon>Micavibrio</taxon>
    </lineage>
</organism>
<dbReference type="PANTHER" id="PTHR43542:SF1">
    <property type="entry name" value="METHYLTRANSFERASE"/>
    <property type="match status" value="1"/>
</dbReference>
<proteinExistence type="predicted"/>
<sequence length="179" mass="19644">MRIVAGKHRGRVLSSPEDNAIRPTSDKVRLAVFNMLNSRSAVMDAIVLDAFCGTGALALEALSQGAAQAVLIDQEKKSLDLAKRNAATLREEKNCSFLLKDATKIGPRPSSQEAATLCFLDPPYRKEILPNVISYLKENNWLAKDCWIVAEMEAEYSLAGFSADAEKIYGETKILIGRL</sequence>
<dbReference type="Gene3D" id="3.40.50.150">
    <property type="entry name" value="Vaccinia Virus protein VP39"/>
    <property type="match status" value="1"/>
</dbReference>
<keyword evidence="2 3" id="KW-0808">Transferase</keyword>
<keyword evidence="1 3" id="KW-0489">Methyltransferase</keyword>
<dbReference type="AlphaFoldDB" id="A0A2W5FLI0"/>